<keyword evidence="1" id="KW-0472">Membrane</keyword>
<dbReference type="AlphaFoldDB" id="A0A383CPC1"/>
<name>A0A383CPC1_9ZZZZ</name>
<evidence type="ECO:0008006" key="3">
    <source>
        <dbReference type="Google" id="ProtNLM"/>
    </source>
</evidence>
<dbReference type="EMBL" id="UINC01210641">
    <property type="protein sequence ID" value="SVE34197.1"/>
    <property type="molecule type" value="Genomic_DNA"/>
</dbReference>
<accession>A0A383CPC1</accession>
<keyword evidence="1" id="KW-1133">Transmembrane helix</keyword>
<proteinExistence type="predicted"/>
<sequence length="104" mass="12280">MKYSKSIITVMTINILIAFVLIYIGHQTRNLEISNSSLKHKIDQKEQAININQIEYNFHNDNKYLKKLFSIYETDLEKTELSNIISLSEFSNFEKKEIFKVGFK</sequence>
<feature type="transmembrane region" description="Helical" evidence="1">
    <location>
        <begin position="6"/>
        <end position="24"/>
    </location>
</feature>
<evidence type="ECO:0000313" key="2">
    <source>
        <dbReference type="EMBL" id="SVE34197.1"/>
    </source>
</evidence>
<gene>
    <name evidence="2" type="ORF">METZ01_LOCUS487051</name>
</gene>
<reference evidence="2" key="1">
    <citation type="submission" date="2018-05" db="EMBL/GenBank/DDBJ databases">
        <authorList>
            <person name="Lanie J.A."/>
            <person name="Ng W.-L."/>
            <person name="Kazmierczak K.M."/>
            <person name="Andrzejewski T.M."/>
            <person name="Davidsen T.M."/>
            <person name="Wayne K.J."/>
            <person name="Tettelin H."/>
            <person name="Glass J.I."/>
            <person name="Rusch D."/>
            <person name="Podicherti R."/>
            <person name="Tsui H.-C.T."/>
            <person name="Winkler M.E."/>
        </authorList>
    </citation>
    <scope>NUCLEOTIDE SEQUENCE</scope>
</reference>
<evidence type="ECO:0000256" key="1">
    <source>
        <dbReference type="SAM" id="Phobius"/>
    </source>
</evidence>
<organism evidence="2">
    <name type="scientific">marine metagenome</name>
    <dbReference type="NCBI Taxonomy" id="408172"/>
    <lineage>
        <taxon>unclassified sequences</taxon>
        <taxon>metagenomes</taxon>
        <taxon>ecological metagenomes</taxon>
    </lineage>
</organism>
<keyword evidence="1" id="KW-0812">Transmembrane</keyword>
<protein>
    <recommendedName>
        <fullName evidence="3">Cell division protein FtsL</fullName>
    </recommendedName>
</protein>